<dbReference type="InterPro" id="IPR017871">
    <property type="entry name" value="ABC_transporter-like_CS"/>
</dbReference>
<sequence length="233" mass="25679">MYKVENLKQSYGEKIVFEGVSLTFEKARIYALVGENGAGKTTLLETIAGFAPPIEGTISLAGHKISFCLQKPHLFNTNVEKNIFYGLKLNKRGADTFSVGTRVKQIAKLLGLSHLLKKNAQQLSGGEAQKVALARTLILDTPLILLDEPTANLDEESIAIFEKLLIESKAKGCTIILATHQLELAYRLADEVITMEDGIKPRNQEFHSRVPCKEIRTNESSVLEPEAKSLGSR</sequence>
<feature type="domain" description="ABC transporter" evidence="4">
    <location>
        <begin position="2"/>
        <end position="222"/>
    </location>
</feature>
<proteinExistence type="predicted"/>
<accession>A0A2H0XWV1</accession>
<dbReference type="GO" id="GO:0005524">
    <property type="term" value="F:ATP binding"/>
    <property type="evidence" value="ECO:0007669"/>
    <property type="project" value="UniProtKB-KW"/>
</dbReference>
<dbReference type="InterPro" id="IPR003439">
    <property type="entry name" value="ABC_transporter-like_ATP-bd"/>
</dbReference>
<dbReference type="InterPro" id="IPR015856">
    <property type="entry name" value="ABC_transpr_CbiO/EcfA_su"/>
</dbReference>
<evidence type="ECO:0000259" key="4">
    <source>
        <dbReference type="PROSITE" id="PS50893"/>
    </source>
</evidence>
<reference evidence="5 6" key="1">
    <citation type="submission" date="2017-09" db="EMBL/GenBank/DDBJ databases">
        <title>Depth-based differentiation of microbial function through sediment-hosted aquifers and enrichment of novel symbionts in the deep terrestrial subsurface.</title>
        <authorList>
            <person name="Probst A.J."/>
            <person name="Ladd B."/>
            <person name="Jarett J.K."/>
            <person name="Geller-Mcgrath D.E."/>
            <person name="Sieber C.M."/>
            <person name="Emerson J.B."/>
            <person name="Anantharaman K."/>
            <person name="Thomas B.C."/>
            <person name="Malmstrom R."/>
            <person name="Stieglmeier M."/>
            <person name="Klingl A."/>
            <person name="Woyke T."/>
            <person name="Ryan C.M."/>
            <person name="Banfield J.F."/>
        </authorList>
    </citation>
    <scope>NUCLEOTIDE SEQUENCE [LARGE SCALE GENOMIC DNA]</scope>
    <source>
        <strain evidence="5">CG08_land_8_20_14_0_20_45_16</strain>
    </source>
</reference>
<dbReference type="SMART" id="SM00382">
    <property type="entry name" value="AAA"/>
    <property type="match status" value="1"/>
</dbReference>
<dbReference type="InterPro" id="IPR050093">
    <property type="entry name" value="ABC_SmlMolc_Importer"/>
</dbReference>
<comment type="caution">
    <text evidence="5">The sequence shown here is derived from an EMBL/GenBank/DDBJ whole genome shotgun (WGS) entry which is preliminary data.</text>
</comment>
<dbReference type="CDD" id="cd03225">
    <property type="entry name" value="ABC_cobalt_CbiO_domain1"/>
    <property type="match status" value="1"/>
</dbReference>
<evidence type="ECO:0000313" key="5">
    <source>
        <dbReference type="EMBL" id="PIS29331.1"/>
    </source>
</evidence>
<organism evidence="5 6">
    <name type="scientific">Candidatus Saganbacteria bacterium CG08_land_8_20_14_0_20_45_16</name>
    <dbReference type="NCBI Taxonomy" id="2014293"/>
    <lineage>
        <taxon>Bacteria</taxon>
        <taxon>Bacillati</taxon>
        <taxon>Saganbacteria</taxon>
    </lineage>
</organism>
<dbReference type="Proteomes" id="UP000231343">
    <property type="component" value="Unassembled WGS sequence"/>
</dbReference>
<dbReference type="PROSITE" id="PS00211">
    <property type="entry name" value="ABC_TRANSPORTER_1"/>
    <property type="match status" value="1"/>
</dbReference>
<gene>
    <name evidence="5" type="ORF">COT42_05735</name>
</gene>
<dbReference type="GO" id="GO:0016887">
    <property type="term" value="F:ATP hydrolysis activity"/>
    <property type="evidence" value="ECO:0007669"/>
    <property type="project" value="InterPro"/>
</dbReference>
<dbReference type="SUPFAM" id="SSF52540">
    <property type="entry name" value="P-loop containing nucleoside triphosphate hydrolases"/>
    <property type="match status" value="1"/>
</dbReference>
<name>A0A2H0XWV1_UNCSA</name>
<dbReference type="GO" id="GO:0016020">
    <property type="term" value="C:membrane"/>
    <property type="evidence" value="ECO:0007669"/>
    <property type="project" value="InterPro"/>
</dbReference>
<keyword evidence="2" id="KW-0547">Nucleotide-binding</keyword>
<evidence type="ECO:0000256" key="2">
    <source>
        <dbReference type="ARBA" id="ARBA00022741"/>
    </source>
</evidence>
<dbReference type="InterPro" id="IPR003593">
    <property type="entry name" value="AAA+_ATPase"/>
</dbReference>
<dbReference type="Pfam" id="PF00005">
    <property type="entry name" value="ABC_tran"/>
    <property type="match status" value="1"/>
</dbReference>
<evidence type="ECO:0000313" key="6">
    <source>
        <dbReference type="Proteomes" id="UP000231343"/>
    </source>
</evidence>
<dbReference type="AlphaFoldDB" id="A0A2H0XWV1"/>
<dbReference type="GO" id="GO:0022857">
    <property type="term" value="F:transmembrane transporter activity"/>
    <property type="evidence" value="ECO:0007669"/>
    <property type="project" value="UniProtKB-ARBA"/>
</dbReference>
<dbReference type="PROSITE" id="PS50893">
    <property type="entry name" value="ABC_TRANSPORTER_2"/>
    <property type="match status" value="1"/>
</dbReference>
<dbReference type="Gene3D" id="3.40.50.300">
    <property type="entry name" value="P-loop containing nucleotide triphosphate hydrolases"/>
    <property type="match status" value="1"/>
</dbReference>
<evidence type="ECO:0000256" key="1">
    <source>
        <dbReference type="ARBA" id="ARBA00022448"/>
    </source>
</evidence>
<dbReference type="PANTHER" id="PTHR42781:SF4">
    <property type="entry name" value="SPERMIDINE_PUTRESCINE IMPORT ATP-BINDING PROTEIN POTA"/>
    <property type="match status" value="1"/>
</dbReference>
<dbReference type="PANTHER" id="PTHR42781">
    <property type="entry name" value="SPERMIDINE/PUTRESCINE IMPORT ATP-BINDING PROTEIN POTA"/>
    <property type="match status" value="1"/>
</dbReference>
<dbReference type="EMBL" id="PEYM01000089">
    <property type="protein sequence ID" value="PIS29331.1"/>
    <property type="molecule type" value="Genomic_DNA"/>
</dbReference>
<protein>
    <submittedName>
        <fullName evidence="5">Tungsten ABC transporter ATP-binding protein</fullName>
    </submittedName>
</protein>
<keyword evidence="3 5" id="KW-0067">ATP-binding</keyword>
<dbReference type="InterPro" id="IPR027417">
    <property type="entry name" value="P-loop_NTPase"/>
</dbReference>
<evidence type="ECO:0000256" key="3">
    <source>
        <dbReference type="ARBA" id="ARBA00022840"/>
    </source>
</evidence>
<keyword evidence="1" id="KW-0813">Transport</keyword>